<evidence type="ECO:0000256" key="4">
    <source>
        <dbReference type="ARBA" id="ARBA00022475"/>
    </source>
</evidence>
<evidence type="ECO:0000256" key="1">
    <source>
        <dbReference type="ARBA" id="ARBA00004383"/>
    </source>
</evidence>
<dbReference type="PANTHER" id="PTHR33446">
    <property type="entry name" value="PROTEIN TONB-RELATED"/>
    <property type="match status" value="1"/>
</dbReference>
<comment type="subcellular location">
    <subcellularLocation>
        <location evidence="1">Cell inner membrane</location>
        <topology evidence="1">Single-pass membrane protein</topology>
        <orientation evidence="1">Periplasmic side</orientation>
    </subcellularLocation>
</comment>
<evidence type="ECO:0000256" key="5">
    <source>
        <dbReference type="ARBA" id="ARBA00022519"/>
    </source>
</evidence>
<feature type="domain" description="TonB C-terminal" evidence="12">
    <location>
        <begin position="169"/>
        <end position="265"/>
    </location>
</feature>
<dbReference type="NCBIfam" id="TIGR01352">
    <property type="entry name" value="tonB_Cterm"/>
    <property type="match status" value="1"/>
</dbReference>
<dbReference type="OrthoDB" id="9792439at2"/>
<dbReference type="PROSITE" id="PS52015">
    <property type="entry name" value="TONB_CTD"/>
    <property type="match status" value="1"/>
</dbReference>
<dbReference type="InterPro" id="IPR006260">
    <property type="entry name" value="TonB/TolA_C"/>
</dbReference>
<keyword evidence="8 11" id="KW-1133">Transmembrane helix</keyword>
<evidence type="ECO:0000256" key="9">
    <source>
        <dbReference type="ARBA" id="ARBA00023136"/>
    </source>
</evidence>
<dbReference type="SUPFAM" id="SSF74653">
    <property type="entry name" value="TolA/TonB C-terminal domain"/>
    <property type="match status" value="1"/>
</dbReference>
<evidence type="ECO:0000256" key="7">
    <source>
        <dbReference type="ARBA" id="ARBA00022927"/>
    </source>
</evidence>
<evidence type="ECO:0000313" key="14">
    <source>
        <dbReference type="Proteomes" id="UP000284395"/>
    </source>
</evidence>
<dbReference type="InterPro" id="IPR037682">
    <property type="entry name" value="TonB_C"/>
</dbReference>
<evidence type="ECO:0000256" key="10">
    <source>
        <dbReference type="SAM" id="MobiDB-lite"/>
    </source>
</evidence>
<feature type="region of interest" description="Disordered" evidence="10">
    <location>
        <begin position="1"/>
        <end position="38"/>
    </location>
</feature>
<dbReference type="Pfam" id="PF03544">
    <property type="entry name" value="TonB_C"/>
    <property type="match status" value="1"/>
</dbReference>
<keyword evidence="7" id="KW-0653">Protein transport</keyword>
<feature type="compositionally biased region" description="Polar residues" evidence="10">
    <location>
        <begin position="23"/>
        <end position="38"/>
    </location>
</feature>
<evidence type="ECO:0000256" key="11">
    <source>
        <dbReference type="SAM" id="Phobius"/>
    </source>
</evidence>
<keyword evidence="3" id="KW-0813">Transport</keyword>
<dbReference type="EMBL" id="RAPF01000002">
    <property type="protein sequence ID" value="RKF22672.1"/>
    <property type="molecule type" value="Genomic_DNA"/>
</dbReference>
<dbReference type="GO" id="GO:0055085">
    <property type="term" value="P:transmembrane transport"/>
    <property type="evidence" value="ECO:0007669"/>
    <property type="project" value="InterPro"/>
</dbReference>
<keyword evidence="9 11" id="KW-0472">Membrane</keyword>
<dbReference type="Gene3D" id="3.30.1150.10">
    <property type="match status" value="1"/>
</dbReference>
<keyword evidence="4" id="KW-1003">Cell membrane</keyword>
<gene>
    <name evidence="13" type="ORF">D6851_05535</name>
</gene>
<dbReference type="Proteomes" id="UP000284395">
    <property type="component" value="Unassembled WGS sequence"/>
</dbReference>
<dbReference type="GO" id="GO:0098797">
    <property type="term" value="C:plasma membrane protein complex"/>
    <property type="evidence" value="ECO:0007669"/>
    <property type="project" value="TreeGrafter"/>
</dbReference>
<keyword evidence="5" id="KW-0997">Cell inner membrane</keyword>
<feature type="transmembrane region" description="Helical" evidence="11">
    <location>
        <begin position="49"/>
        <end position="72"/>
    </location>
</feature>
<accession>A0A420EPR6</accession>
<evidence type="ECO:0000313" key="13">
    <source>
        <dbReference type="EMBL" id="RKF22672.1"/>
    </source>
</evidence>
<dbReference type="InterPro" id="IPR051045">
    <property type="entry name" value="TonB-dependent_transducer"/>
</dbReference>
<evidence type="ECO:0000256" key="8">
    <source>
        <dbReference type="ARBA" id="ARBA00022989"/>
    </source>
</evidence>
<sequence length="275" mass="29088">MLDQGDVQEEAAQEEWPAAPAQYNNNTKISSHVSTNGRAAQRYTPGKRAAGIALSAALHCAVTFILLQSWIYRPPSGTAIPPPKLVVFDIPSLPPAPPAAEPPSPASPAGPPARNDNKALSPSFPAAEALPAPHLASLAISPIAPDIILAPALADSVPPPAGTPDGQDSFEGRLLARIEQFRRYPEEALRKNHQGIVEIRFTMNRDGEVLDIAVVKGSGTPSLNRAAIATVRRAQPLPGIPDDRPDIVTVTVPVEFFITDGAADIQPRTSASDRE</sequence>
<keyword evidence="14" id="KW-1185">Reference proteome</keyword>
<protein>
    <submittedName>
        <fullName evidence="13">Energy transducer TonB</fullName>
    </submittedName>
</protein>
<organism evidence="13 14">
    <name type="scientific">Altericroceibacterium spongiae</name>
    <dbReference type="NCBI Taxonomy" id="2320269"/>
    <lineage>
        <taxon>Bacteria</taxon>
        <taxon>Pseudomonadati</taxon>
        <taxon>Pseudomonadota</taxon>
        <taxon>Alphaproteobacteria</taxon>
        <taxon>Sphingomonadales</taxon>
        <taxon>Erythrobacteraceae</taxon>
        <taxon>Altericroceibacterium</taxon>
    </lineage>
</organism>
<name>A0A420EPR6_9SPHN</name>
<dbReference type="PANTHER" id="PTHR33446:SF2">
    <property type="entry name" value="PROTEIN TONB"/>
    <property type="match status" value="1"/>
</dbReference>
<dbReference type="GO" id="GO:0031992">
    <property type="term" value="F:energy transducer activity"/>
    <property type="evidence" value="ECO:0007669"/>
    <property type="project" value="TreeGrafter"/>
</dbReference>
<evidence type="ECO:0000256" key="2">
    <source>
        <dbReference type="ARBA" id="ARBA00006555"/>
    </source>
</evidence>
<comment type="caution">
    <text evidence="13">The sequence shown here is derived from an EMBL/GenBank/DDBJ whole genome shotgun (WGS) entry which is preliminary data.</text>
</comment>
<evidence type="ECO:0000256" key="3">
    <source>
        <dbReference type="ARBA" id="ARBA00022448"/>
    </source>
</evidence>
<dbReference type="GO" id="GO:0015031">
    <property type="term" value="P:protein transport"/>
    <property type="evidence" value="ECO:0007669"/>
    <property type="project" value="UniProtKB-KW"/>
</dbReference>
<feature type="region of interest" description="Disordered" evidence="10">
    <location>
        <begin position="96"/>
        <end position="124"/>
    </location>
</feature>
<feature type="compositionally biased region" description="Pro residues" evidence="10">
    <location>
        <begin position="96"/>
        <end position="111"/>
    </location>
</feature>
<keyword evidence="6 11" id="KW-0812">Transmembrane</keyword>
<dbReference type="RefSeq" id="WP_120323866.1">
    <property type="nucleotide sequence ID" value="NZ_RAPF01000002.1"/>
</dbReference>
<reference evidence="13 14" key="1">
    <citation type="submission" date="2018-09" db="EMBL/GenBank/DDBJ databases">
        <title>Altererythrobacter spongiae sp. nov., isolated from a marine sponge.</title>
        <authorList>
            <person name="Zhuang L."/>
            <person name="Luo L."/>
        </authorList>
    </citation>
    <scope>NUCLEOTIDE SEQUENCE [LARGE SCALE GENOMIC DNA]</scope>
    <source>
        <strain evidence="13 14">HN-Y73</strain>
    </source>
</reference>
<evidence type="ECO:0000256" key="6">
    <source>
        <dbReference type="ARBA" id="ARBA00022692"/>
    </source>
</evidence>
<proteinExistence type="inferred from homology"/>
<dbReference type="AlphaFoldDB" id="A0A420EPR6"/>
<comment type="similarity">
    <text evidence="2">Belongs to the TonB family.</text>
</comment>
<feature type="compositionally biased region" description="Acidic residues" evidence="10">
    <location>
        <begin position="1"/>
        <end position="13"/>
    </location>
</feature>
<evidence type="ECO:0000259" key="12">
    <source>
        <dbReference type="PROSITE" id="PS52015"/>
    </source>
</evidence>